<keyword evidence="3" id="KW-0677">Repeat</keyword>
<evidence type="ECO:0000313" key="7">
    <source>
        <dbReference type="Proteomes" id="UP001363151"/>
    </source>
</evidence>
<sequence>MISSLSSVPRGACAATPIRPEIGNAADAMDGETPPGLVDVGEVELMEGGDSDSEAEDDEIKDSDAVFLSGRTEEDFSCLEVHVYDAEAGTLYVHHDVTLPAFPLAVEWCTMGTGGNADSFAAVGTFEPVIEIWDLDVMDPMEPVMSLGAKPRAEKKKKKKKQQQRQQEASKPELADGSHADAVMSLSWARHSPTVLASGSADATVKLWDLNAGVCAMTLSHHADKVAAVAWHGAELAVLLTGSDDGTLAVRDARAEAVGASFAVGAKVEAACWDPSTPTTALAAGEDGALVAFDIRSAAAPLWTFSPHGGKGVPAVSFSRSYRGLLATGSVDGTVALWDAAAGAPTPVASKALAVGQIYALAFDAGPGGATIAAGGSGGSLALWDAQEDDARVAAWWVEGDRAM</sequence>
<dbReference type="PROSITE" id="PS50294">
    <property type="entry name" value="WD_REPEATS_REGION"/>
    <property type="match status" value="1"/>
</dbReference>
<dbReference type="InterPro" id="IPR019775">
    <property type="entry name" value="WD40_repeat_CS"/>
</dbReference>
<evidence type="ECO:0000256" key="3">
    <source>
        <dbReference type="ARBA" id="ARBA00022737"/>
    </source>
</evidence>
<feature type="compositionally biased region" description="Basic residues" evidence="5">
    <location>
        <begin position="153"/>
        <end position="163"/>
    </location>
</feature>
<dbReference type="PANTHER" id="PTHR14091">
    <property type="entry name" value="PERIODIC TRYPTOPHAN PROTEIN 1"/>
    <property type="match status" value="1"/>
</dbReference>
<feature type="region of interest" description="Disordered" evidence="5">
    <location>
        <begin position="147"/>
        <end position="177"/>
    </location>
</feature>
<comment type="caution">
    <text evidence="6">The sequence shown here is derived from an EMBL/GenBank/DDBJ whole genome shotgun (WGS) entry which is preliminary data.</text>
</comment>
<keyword evidence="7" id="KW-1185">Reference proteome</keyword>
<dbReference type="InterPro" id="IPR036322">
    <property type="entry name" value="WD40_repeat_dom_sf"/>
</dbReference>
<feature type="repeat" description="WD" evidence="4">
    <location>
        <begin position="176"/>
        <end position="218"/>
    </location>
</feature>
<dbReference type="InterPro" id="IPR001680">
    <property type="entry name" value="WD40_rpt"/>
</dbReference>
<feature type="compositionally biased region" description="Basic and acidic residues" evidence="5">
    <location>
        <begin position="168"/>
        <end position="177"/>
    </location>
</feature>
<proteinExistence type="predicted"/>
<evidence type="ECO:0000256" key="1">
    <source>
        <dbReference type="ARBA" id="ARBA00022553"/>
    </source>
</evidence>
<dbReference type="PROSITE" id="PS00678">
    <property type="entry name" value="WD_REPEATS_1"/>
    <property type="match status" value="1"/>
</dbReference>
<organism evidence="6 7">
    <name type="scientific">Aureococcus anophagefferens</name>
    <name type="common">Harmful bloom alga</name>
    <dbReference type="NCBI Taxonomy" id="44056"/>
    <lineage>
        <taxon>Eukaryota</taxon>
        <taxon>Sar</taxon>
        <taxon>Stramenopiles</taxon>
        <taxon>Ochrophyta</taxon>
        <taxon>Pelagophyceae</taxon>
        <taxon>Pelagomonadales</taxon>
        <taxon>Pelagomonadaceae</taxon>
        <taxon>Aureococcus</taxon>
    </lineage>
</organism>
<keyword evidence="2 4" id="KW-0853">WD repeat</keyword>
<dbReference type="InterPro" id="IPR020472">
    <property type="entry name" value="WD40_PAC1"/>
</dbReference>
<evidence type="ECO:0000256" key="2">
    <source>
        <dbReference type="ARBA" id="ARBA00022574"/>
    </source>
</evidence>
<protein>
    <submittedName>
        <fullName evidence="6">Periodic tryptophan protein</fullName>
    </submittedName>
</protein>
<evidence type="ECO:0000256" key="4">
    <source>
        <dbReference type="PROSITE-ProRule" id="PRU00221"/>
    </source>
</evidence>
<evidence type="ECO:0000313" key="6">
    <source>
        <dbReference type="EMBL" id="KAK7237206.1"/>
    </source>
</evidence>
<accession>A0ABR1FSH7</accession>
<name>A0ABR1FSH7_AURAN</name>
<dbReference type="Proteomes" id="UP001363151">
    <property type="component" value="Unassembled WGS sequence"/>
</dbReference>
<dbReference type="PANTHER" id="PTHR14091:SF0">
    <property type="entry name" value="PERIODIC TRYPTOPHAN PROTEIN 1 HOMOLOG"/>
    <property type="match status" value="1"/>
</dbReference>
<feature type="repeat" description="WD" evidence="4">
    <location>
        <begin position="313"/>
        <end position="348"/>
    </location>
</feature>
<dbReference type="SUPFAM" id="SSF50978">
    <property type="entry name" value="WD40 repeat-like"/>
    <property type="match status" value="1"/>
</dbReference>
<gene>
    <name evidence="6" type="primary">PWP1</name>
    <name evidence="6" type="ORF">SO694_00097073</name>
</gene>
<dbReference type="PRINTS" id="PR00320">
    <property type="entry name" value="GPROTEINBRPT"/>
</dbReference>
<dbReference type="InterPro" id="IPR044285">
    <property type="entry name" value="PWP1"/>
</dbReference>
<dbReference type="Gene3D" id="2.130.10.10">
    <property type="entry name" value="YVTN repeat-like/Quinoprotein amine dehydrogenase"/>
    <property type="match status" value="2"/>
</dbReference>
<reference evidence="6 7" key="1">
    <citation type="submission" date="2024-03" db="EMBL/GenBank/DDBJ databases">
        <title>Aureococcus anophagefferens CCMP1851 and Kratosvirus quantuckense: Draft genome of a second virus-susceptible host strain in the model system.</title>
        <authorList>
            <person name="Chase E."/>
            <person name="Truchon A.R."/>
            <person name="Schepens W."/>
            <person name="Wilhelm S.W."/>
        </authorList>
    </citation>
    <scope>NUCLEOTIDE SEQUENCE [LARGE SCALE GENOMIC DNA]</scope>
    <source>
        <strain evidence="6 7">CCMP1851</strain>
    </source>
</reference>
<dbReference type="SMART" id="SM00320">
    <property type="entry name" value="WD40"/>
    <property type="match status" value="5"/>
</dbReference>
<dbReference type="PROSITE" id="PS50082">
    <property type="entry name" value="WD_REPEATS_2"/>
    <property type="match status" value="2"/>
</dbReference>
<dbReference type="Pfam" id="PF00400">
    <property type="entry name" value="WD40"/>
    <property type="match status" value="3"/>
</dbReference>
<dbReference type="InterPro" id="IPR015943">
    <property type="entry name" value="WD40/YVTN_repeat-like_dom_sf"/>
</dbReference>
<keyword evidence="1" id="KW-0597">Phosphoprotein</keyword>
<dbReference type="EMBL" id="JBBJCI010000253">
    <property type="protein sequence ID" value="KAK7237206.1"/>
    <property type="molecule type" value="Genomic_DNA"/>
</dbReference>
<evidence type="ECO:0000256" key="5">
    <source>
        <dbReference type="SAM" id="MobiDB-lite"/>
    </source>
</evidence>